<keyword evidence="5" id="KW-1185">Reference proteome</keyword>
<dbReference type="SUPFAM" id="SSF51395">
    <property type="entry name" value="FMN-linked oxidoreductases"/>
    <property type="match status" value="1"/>
</dbReference>
<evidence type="ECO:0000256" key="1">
    <source>
        <dbReference type="ARBA" id="ARBA00022630"/>
    </source>
</evidence>
<dbReference type="GO" id="GO:0016491">
    <property type="term" value="F:oxidoreductase activity"/>
    <property type="evidence" value="ECO:0007669"/>
    <property type="project" value="UniProtKB-KW"/>
</dbReference>
<name>A0A1I5W9M9_9FIRM</name>
<keyword evidence="1" id="KW-0285">Flavoprotein</keyword>
<dbReference type="InterPro" id="IPR051799">
    <property type="entry name" value="NADH_flavin_oxidoreductase"/>
</dbReference>
<keyword evidence="2" id="KW-0560">Oxidoreductase</keyword>
<dbReference type="AlphaFoldDB" id="A0A1I5W9M9"/>
<dbReference type="Proteomes" id="UP000198577">
    <property type="component" value="Unassembled WGS sequence"/>
</dbReference>
<evidence type="ECO:0000313" key="5">
    <source>
        <dbReference type="Proteomes" id="UP000198577"/>
    </source>
</evidence>
<evidence type="ECO:0000259" key="3">
    <source>
        <dbReference type="Pfam" id="PF00724"/>
    </source>
</evidence>
<dbReference type="RefSeq" id="WP_242948303.1">
    <property type="nucleotide sequence ID" value="NZ_FOXR01000015.1"/>
</dbReference>
<dbReference type="InterPro" id="IPR013785">
    <property type="entry name" value="Aldolase_TIM"/>
</dbReference>
<dbReference type="Gene3D" id="3.20.20.70">
    <property type="entry name" value="Aldolase class I"/>
    <property type="match status" value="1"/>
</dbReference>
<dbReference type="InterPro" id="IPR001155">
    <property type="entry name" value="OxRdtase_FMN_N"/>
</dbReference>
<protein>
    <submittedName>
        <fullName evidence="4">2,4-dienoyl-CoA reductase</fullName>
    </submittedName>
</protein>
<gene>
    <name evidence="4" type="ORF">SAMN05444406_11516</name>
</gene>
<evidence type="ECO:0000256" key="2">
    <source>
        <dbReference type="ARBA" id="ARBA00023002"/>
    </source>
</evidence>
<dbReference type="GO" id="GO:0010181">
    <property type="term" value="F:FMN binding"/>
    <property type="evidence" value="ECO:0007669"/>
    <property type="project" value="InterPro"/>
</dbReference>
<dbReference type="PANTHER" id="PTHR43656:SF2">
    <property type="entry name" value="BINDING OXIDOREDUCTASE, PUTATIVE (AFU_ORTHOLOGUE AFUA_2G08260)-RELATED"/>
    <property type="match status" value="1"/>
</dbReference>
<dbReference type="Pfam" id="PF00724">
    <property type="entry name" value="Oxidored_FMN"/>
    <property type="match status" value="1"/>
</dbReference>
<sequence>MGIHERFQLKSVEDLSDKIRAPGIHMPVSADIDALRQPVKIGDRVISNSMAVQPMEGCDGTPSGEPDELTFRRYRRFASGGAGLIWIEATAVVHEGRANPRQLYLCRQNKDGFARLLDTIMEAAKSQFGPNHRPYTVIQLTHSGRYSKPEGKPAPIIAARNPYLDGNLPDDYPVISDEQLEELEDKFVEAAELASQIGFDAVDIKSCHRYLNSELLSAFTREGNYGGSFENRTRFLINIVDKIKQRLGDAIDITLRLNVYDAIPYPYGWGVDKEDHRKPDLTEPIRLVKILRDKGVKMVNVTCGNPYYNPHINRPYDSGPYIPPEHPLEGVARMLGVAKMIQDSVPDIVVLSSGLSWLRHLSPYAAAGGVKEGWFKIAGFGRMAFAYPDFAKDILEKGALDARKCCIACGKCSEIMRDGGRAGCVIRDAEIYAPIYKAGREGKPPIQSNRLAEHV</sequence>
<reference evidence="4 5" key="1">
    <citation type="submission" date="2016-10" db="EMBL/GenBank/DDBJ databases">
        <authorList>
            <person name="de Groot N.N."/>
        </authorList>
    </citation>
    <scope>NUCLEOTIDE SEQUENCE [LARGE SCALE GENOMIC DNA]</scope>
    <source>
        <strain evidence="4 5">DSM 20678</strain>
    </source>
</reference>
<accession>A0A1I5W9M9</accession>
<organism evidence="4 5">
    <name type="scientific">Caldicoprobacter faecalis</name>
    <dbReference type="NCBI Taxonomy" id="937334"/>
    <lineage>
        <taxon>Bacteria</taxon>
        <taxon>Bacillati</taxon>
        <taxon>Bacillota</taxon>
        <taxon>Clostridia</taxon>
        <taxon>Caldicoprobacterales</taxon>
        <taxon>Caldicoprobacteraceae</taxon>
        <taxon>Caldicoprobacter</taxon>
    </lineage>
</organism>
<proteinExistence type="predicted"/>
<evidence type="ECO:0000313" key="4">
    <source>
        <dbReference type="EMBL" id="SFQ16462.1"/>
    </source>
</evidence>
<feature type="domain" description="NADH:flavin oxidoreductase/NADH oxidase N-terminal" evidence="3">
    <location>
        <begin position="37"/>
        <end position="263"/>
    </location>
</feature>
<dbReference type="EMBL" id="FOXR01000015">
    <property type="protein sequence ID" value="SFQ16462.1"/>
    <property type="molecule type" value="Genomic_DNA"/>
</dbReference>
<dbReference type="PANTHER" id="PTHR43656">
    <property type="entry name" value="BINDING OXIDOREDUCTASE, PUTATIVE (AFU_ORTHOLOGUE AFUA_2G08260)-RELATED"/>
    <property type="match status" value="1"/>
</dbReference>
<dbReference type="STRING" id="937334.SAMN05444406_11516"/>